<sequence>MTSHHTTQDSPVSDGPASDGRGRTVAALLWAGHLRLLLIFWAIVVVIFVALGVGQAAFGQLDRSLWEIAGLGAAKYFPFALAIMITPLNLSVYVAHGVTRREFFTGAALFAGLLGLVFAVAFTLGFAVEHLAYTAAGLPEGFTGPHLFTSGGQVHLVLVEAVLTFTAHIASGWLIGSGYYRFGGWLGTLFLVPALVPALGTDVLLGTGWFRAVGTAVGLGQLAMPAGIALSVLLIAAAVAANQPLTRSVAIRRGPTTGQTQWIFP</sequence>
<feature type="region of interest" description="Disordered" evidence="1">
    <location>
        <begin position="1"/>
        <end position="20"/>
    </location>
</feature>
<evidence type="ECO:0000313" key="4">
    <source>
        <dbReference type="Proteomes" id="UP001206128"/>
    </source>
</evidence>
<keyword evidence="4" id="KW-1185">Reference proteome</keyword>
<feature type="transmembrane region" description="Helical" evidence="2">
    <location>
        <begin position="107"/>
        <end position="133"/>
    </location>
</feature>
<accession>A0AAE3GLG4</accession>
<keyword evidence="2" id="KW-0812">Transmembrane</keyword>
<feature type="transmembrane region" description="Helical" evidence="2">
    <location>
        <begin position="153"/>
        <end position="176"/>
    </location>
</feature>
<organism evidence="3 4">
    <name type="scientific">Goodfellowiella coeruleoviolacea</name>
    <dbReference type="NCBI Taxonomy" id="334858"/>
    <lineage>
        <taxon>Bacteria</taxon>
        <taxon>Bacillati</taxon>
        <taxon>Actinomycetota</taxon>
        <taxon>Actinomycetes</taxon>
        <taxon>Pseudonocardiales</taxon>
        <taxon>Pseudonocardiaceae</taxon>
        <taxon>Goodfellowiella</taxon>
    </lineage>
</organism>
<keyword evidence="2" id="KW-0472">Membrane</keyword>
<keyword evidence="2" id="KW-1133">Transmembrane helix</keyword>
<dbReference type="Proteomes" id="UP001206128">
    <property type="component" value="Unassembled WGS sequence"/>
</dbReference>
<protein>
    <submittedName>
        <fullName evidence="3">Uncharacterized protein</fullName>
    </submittedName>
</protein>
<feature type="transmembrane region" description="Helical" evidence="2">
    <location>
        <begin position="36"/>
        <end position="56"/>
    </location>
</feature>
<dbReference type="EMBL" id="JAMTCK010000018">
    <property type="protein sequence ID" value="MCP2169479.1"/>
    <property type="molecule type" value="Genomic_DNA"/>
</dbReference>
<feature type="compositionally biased region" description="Polar residues" evidence="1">
    <location>
        <begin position="1"/>
        <end position="11"/>
    </location>
</feature>
<dbReference type="AlphaFoldDB" id="A0AAE3GLG4"/>
<name>A0AAE3GLG4_9PSEU</name>
<proteinExistence type="predicted"/>
<evidence type="ECO:0000256" key="2">
    <source>
        <dbReference type="SAM" id="Phobius"/>
    </source>
</evidence>
<feature type="transmembrane region" description="Helical" evidence="2">
    <location>
        <begin position="222"/>
        <end position="242"/>
    </location>
</feature>
<evidence type="ECO:0000256" key="1">
    <source>
        <dbReference type="SAM" id="MobiDB-lite"/>
    </source>
</evidence>
<evidence type="ECO:0000313" key="3">
    <source>
        <dbReference type="EMBL" id="MCP2169479.1"/>
    </source>
</evidence>
<reference evidence="3" key="1">
    <citation type="submission" date="2022-06" db="EMBL/GenBank/DDBJ databases">
        <title>Genomic Encyclopedia of Archaeal and Bacterial Type Strains, Phase II (KMG-II): from individual species to whole genera.</title>
        <authorList>
            <person name="Goeker M."/>
        </authorList>
    </citation>
    <scope>NUCLEOTIDE SEQUENCE</scope>
    <source>
        <strain evidence="3">DSM 43935</strain>
    </source>
</reference>
<comment type="caution">
    <text evidence="3">The sequence shown here is derived from an EMBL/GenBank/DDBJ whole genome shotgun (WGS) entry which is preliminary data.</text>
</comment>
<dbReference type="RefSeq" id="WP_253778279.1">
    <property type="nucleotide sequence ID" value="NZ_JAMTCK010000018.1"/>
</dbReference>
<feature type="transmembrane region" description="Helical" evidence="2">
    <location>
        <begin position="188"/>
        <end position="210"/>
    </location>
</feature>
<gene>
    <name evidence="3" type="ORF">LX83_006364</name>
</gene>
<feature type="transmembrane region" description="Helical" evidence="2">
    <location>
        <begin position="76"/>
        <end position="95"/>
    </location>
</feature>